<dbReference type="AlphaFoldDB" id="A0A0L6W763"/>
<dbReference type="SMART" id="SM00304">
    <property type="entry name" value="HAMP"/>
    <property type="match status" value="1"/>
</dbReference>
<dbReference type="InterPro" id="IPR050398">
    <property type="entry name" value="HssS/ArlS-like"/>
</dbReference>
<dbReference type="CDD" id="cd06225">
    <property type="entry name" value="HAMP"/>
    <property type="match status" value="1"/>
</dbReference>
<dbReference type="InterPro" id="IPR003660">
    <property type="entry name" value="HAMP_dom"/>
</dbReference>
<evidence type="ECO:0000256" key="11">
    <source>
        <dbReference type="ARBA" id="ARBA00022989"/>
    </source>
</evidence>
<keyword evidence="6" id="KW-0808">Transferase</keyword>
<dbReference type="PROSITE" id="PS50109">
    <property type="entry name" value="HIS_KIN"/>
    <property type="match status" value="1"/>
</dbReference>
<keyword evidence="11 14" id="KW-1133">Transmembrane helix</keyword>
<feature type="transmembrane region" description="Helical" evidence="14">
    <location>
        <begin position="12"/>
        <end position="33"/>
    </location>
</feature>
<proteinExistence type="predicted"/>
<dbReference type="InterPro" id="IPR005467">
    <property type="entry name" value="His_kinase_dom"/>
</dbReference>
<accession>A0A0L6W763</accession>
<comment type="catalytic activity">
    <reaction evidence="1">
        <text>ATP + protein L-histidine = ADP + protein N-phospho-L-histidine.</text>
        <dbReference type="EC" id="2.7.13.3"/>
    </reaction>
</comment>
<evidence type="ECO:0000256" key="3">
    <source>
        <dbReference type="ARBA" id="ARBA00012438"/>
    </source>
</evidence>
<evidence type="ECO:0000256" key="10">
    <source>
        <dbReference type="ARBA" id="ARBA00022840"/>
    </source>
</evidence>
<comment type="subcellular location">
    <subcellularLocation>
        <location evidence="2">Cell membrane</location>
        <topology evidence="2">Multi-pass membrane protein</topology>
    </subcellularLocation>
</comment>
<sequence length="473" mass="52842">MIGDKLFKKMIGTYVVIILASFTVLGFLMTILLTNYFNYNKRSELIVKGADIAELIRPILLENKDPTDLVAWLNRADRNLGTEVWVIRPNGTVITASAHQWRHEGDRINEEEIRELQKGNVAIREGQSQFYSEPVIWVTTPIKNGNEVIGGVILYSPVIGITETLKKTWLLFIYAAFATLLFSVLVGYFFSKSVFAPLEEMDWIARKIANGDFSERLEIVSADEIGTLGRSINYMADKLEKLEKTRREFLANVSHDLRTPLTSILGFVEALQDNKDKNPETRARFLDILHSETSRLIRLVNDLLDFTKIEEGVLELNKQPVDIAELAGKTLAKYQPILKEKGIRTSFESSGNAIALVDSDRLEQVLTNLMDNAVRYARNRIVLKVSQETQEIGITLSDDGPGIPGEDLPYIWDRFYKVDKSRAKGAGGTGLGLAIVKRLVDAHNGSIDIESQPGKGTTFIIKLPAGGKNLSGT</sequence>
<evidence type="ECO:0000256" key="8">
    <source>
        <dbReference type="ARBA" id="ARBA00022741"/>
    </source>
</evidence>
<keyword evidence="10" id="KW-0067">ATP-binding</keyword>
<dbReference type="Pfam" id="PF00512">
    <property type="entry name" value="HisKA"/>
    <property type="match status" value="1"/>
</dbReference>
<keyword evidence="18" id="KW-1185">Reference proteome</keyword>
<dbReference type="PRINTS" id="PR00344">
    <property type="entry name" value="BCTRLSENSOR"/>
</dbReference>
<dbReference type="GO" id="GO:0005886">
    <property type="term" value="C:plasma membrane"/>
    <property type="evidence" value="ECO:0007669"/>
    <property type="project" value="UniProtKB-SubCell"/>
</dbReference>
<dbReference type="FunFam" id="3.30.565.10:FF:000006">
    <property type="entry name" value="Sensor histidine kinase WalK"/>
    <property type="match status" value="1"/>
</dbReference>
<evidence type="ECO:0000259" key="16">
    <source>
        <dbReference type="PROSITE" id="PS50885"/>
    </source>
</evidence>
<dbReference type="Proteomes" id="UP000037175">
    <property type="component" value="Unassembled WGS sequence"/>
</dbReference>
<evidence type="ECO:0000256" key="1">
    <source>
        <dbReference type="ARBA" id="ARBA00000085"/>
    </source>
</evidence>
<dbReference type="CDD" id="cd00075">
    <property type="entry name" value="HATPase"/>
    <property type="match status" value="1"/>
</dbReference>
<dbReference type="FunFam" id="1.10.287.130:FF:000008">
    <property type="entry name" value="Two-component sensor histidine kinase"/>
    <property type="match status" value="1"/>
</dbReference>
<dbReference type="GO" id="GO:0005524">
    <property type="term" value="F:ATP binding"/>
    <property type="evidence" value="ECO:0007669"/>
    <property type="project" value="UniProtKB-KW"/>
</dbReference>
<feature type="domain" description="HAMP" evidence="16">
    <location>
        <begin position="192"/>
        <end position="244"/>
    </location>
</feature>
<evidence type="ECO:0000256" key="7">
    <source>
        <dbReference type="ARBA" id="ARBA00022692"/>
    </source>
</evidence>
<dbReference type="InterPro" id="IPR036097">
    <property type="entry name" value="HisK_dim/P_sf"/>
</dbReference>
<dbReference type="InterPro" id="IPR003594">
    <property type="entry name" value="HATPase_dom"/>
</dbReference>
<evidence type="ECO:0000256" key="9">
    <source>
        <dbReference type="ARBA" id="ARBA00022777"/>
    </source>
</evidence>
<evidence type="ECO:0000256" key="6">
    <source>
        <dbReference type="ARBA" id="ARBA00022679"/>
    </source>
</evidence>
<dbReference type="InterPro" id="IPR036890">
    <property type="entry name" value="HATPase_C_sf"/>
</dbReference>
<keyword evidence="4" id="KW-1003">Cell membrane</keyword>
<dbReference type="GO" id="GO:0000155">
    <property type="term" value="F:phosphorelay sensor kinase activity"/>
    <property type="evidence" value="ECO:0007669"/>
    <property type="project" value="InterPro"/>
</dbReference>
<evidence type="ECO:0000256" key="14">
    <source>
        <dbReference type="SAM" id="Phobius"/>
    </source>
</evidence>
<evidence type="ECO:0000313" key="18">
    <source>
        <dbReference type="Proteomes" id="UP000037175"/>
    </source>
</evidence>
<comment type="caution">
    <text evidence="17">The sequence shown here is derived from an EMBL/GenBank/DDBJ whole genome shotgun (WGS) entry which is preliminary data.</text>
</comment>
<keyword evidence="8" id="KW-0547">Nucleotide-binding</keyword>
<evidence type="ECO:0000256" key="13">
    <source>
        <dbReference type="ARBA" id="ARBA00023136"/>
    </source>
</evidence>
<dbReference type="Gene3D" id="1.10.287.130">
    <property type="match status" value="1"/>
</dbReference>
<evidence type="ECO:0000256" key="5">
    <source>
        <dbReference type="ARBA" id="ARBA00022553"/>
    </source>
</evidence>
<dbReference type="Gene3D" id="3.30.565.10">
    <property type="entry name" value="Histidine kinase-like ATPase, C-terminal domain"/>
    <property type="match status" value="1"/>
</dbReference>
<dbReference type="EMBL" id="LGTE01000001">
    <property type="protein sequence ID" value="KNZ71223.1"/>
    <property type="molecule type" value="Genomic_DNA"/>
</dbReference>
<feature type="transmembrane region" description="Helical" evidence="14">
    <location>
        <begin position="169"/>
        <end position="190"/>
    </location>
</feature>
<feature type="domain" description="Histidine kinase" evidence="15">
    <location>
        <begin position="252"/>
        <end position="467"/>
    </location>
</feature>
<evidence type="ECO:0000256" key="12">
    <source>
        <dbReference type="ARBA" id="ARBA00023012"/>
    </source>
</evidence>
<dbReference type="SUPFAM" id="SSF158472">
    <property type="entry name" value="HAMP domain-like"/>
    <property type="match status" value="1"/>
</dbReference>
<keyword evidence="13 14" id="KW-0472">Membrane</keyword>
<reference evidence="18" key="1">
    <citation type="submission" date="2015-07" db="EMBL/GenBank/DDBJ databases">
        <title>Complete Genome of Thermincola ferriacetica strain Z-0001T.</title>
        <authorList>
            <person name="Lusk B."/>
            <person name="Badalamenti J.P."/>
            <person name="Parameswaran P."/>
            <person name="Bond D.R."/>
            <person name="Torres C.I."/>
        </authorList>
    </citation>
    <scope>NUCLEOTIDE SEQUENCE [LARGE SCALE GENOMIC DNA]</scope>
    <source>
        <strain evidence="18">Z-0001</strain>
    </source>
</reference>
<name>A0A0L6W763_9FIRM</name>
<dbReference type="SUPFAM" id="SSF55874">
    <property type="entry name" value="ATPase domain of HSP90 chaperone/DNA topoisomerase II/histidine kinase"/>
    <property type="match status" value="1"/>
</dbReference>
<evidence type="ECO:0000313" key="17">
    <source>
        <dbReference type="EMBL" id="KNZ71223.1"/>
    </source>
</evidence>
<dbReference type="CDD" id="cd00082">
    <property type="entry name" value="HisKA"/>
    <property type="match status" value="1"/>
</dbReference>
<dbReference type="RefSeq" id="WP_052216560.1">
    <property type="nucleotide sequence ID" value="NZ_LGTE01000001.1"/>
</dbReference>
<keyword evidence="12" id="KW-0902">Two-component regulatory system</keyword>
<keyword evidence="9 17" id="KW-0418">Kinase</keyword>
<keyword evidence="7 14" id="KW-0812">Transmembrane</keyword>
<organism evidence="17 18">
    <name type="scientific">Thermincola ferriacetica</name>
    <dbReference type="NCBI Taxonomy" id="281456"/>
    <lineage>
        <taxon>Bacteria</taxon>
        <taxon>Bacillati</taxon>
        <taxon>Bacillota</taxon>
        <taxon>Clostridia</taxon>
        <taxon>Eubacteriales</taxon>
        <taxon>Thermincolaceae</taxon>
        <taxon>Thermincola</taxon>
    </lineage>
</organism>
<evidence type="ECO:0000256" key="4">
    <source>
        <dbReference type="ARBA" id="ARBA00022475"/>
    </source>
</evidence>
<dbReference type="EC" id="2.7.13.3" evidence="3"/>
<dbReference type="Gene3D" id="6.10.340.10">
    <property type="match status" value="1"/>
</dbReference>
<evidence type="ECO:0000256" key="2">
    <source>
        <dbReference type="ARBA" id="ARBA00004651"/>
    </source>
</evidence>
<dbReference type="SMART" id="SM00387">
    <property type="entry name" value="HATPase_c"/>
    <property type="match status" value="1"/>
</dbReference>
<dbReference type="SUPFAM" id="SSF47384">
    <property type="entry name" value="Homodimeric domain of signal transducing histidine kinase"/>
    <property type="match status" value="1"/>
</dbReference>
<gene>
    <name evidence="17" type="ORF">Tfer_0302</name>
</gene>
<dbReference type="Pfam" id="PF00672">
    <property type="entry name" value="HAMP"/>
    <property type="match status" value="1"/>
</dbReference>
<evidence type="ECO:0000259" key="15">
    <source>
        <dbReference type="PROSITE" id="PS50109"/>
    </source>
</evidence>
<dbReference type="InterPro" id="IPR004358">
    <property type="entry name" value="Sig_transdc_His_kin-like_C"/>
</dbReference>
<protein>
    <recommendedName>
        <fullName evidence="3">histidine kinase</fullName>
        <ecNumber evidence="3">2.7.13.3</ecNumber>
    </recommendedName>
</protein>
<dbReference type="PANTHER" id="PTHR45528">
    <property type="entry name" value="SENSOR HISTIDINE KINASE CPXA"/>
    <property type="match status" value="1"/>
</dbReference>
<keyword evidence="5" id="KW-0597">Phosphoprotein</keyword>
<dbReference type="PROSITE" id="PS50885">
    <property type="entry name" value="HAMP"/>
    <property type="match status" value="1"/>
</dbReference>
<dbReference type="SMART" id="SM00388">
    <property type="entry name" value="HisKA"/>
    <property type="match status" value="1"/>
</dbReference>
<dbReference type="PANTHER" id="PTHR45528:SF1">
    <property type="entry name" value="SENSOR HISTIDINE KINASE CPXA"/>
    <property type="match status" value="1"/>
</dbReference>
<dbReference type="Pfam" id="PF02518">
    <property type="entry name" value="HATPase_c"/>
    <property type="match status" value="1"/>
</dbReference>
<dbReference type="InterPro" id="IPR003661">
    <property type="entry name" value="HisK_dim/P_dom"/>
</dbReference>